<feature type="domain" description="Protein kinase" evidence="8">
    <location>
        <begin position="360"/>
        <end position="617"/>
    </location>
</feature>
<keyword evidence="4" id="KW-0418">Kinase</keyword>
<evidence type="ECO:0000259" key="8">
    <source>
        <dbReference type="PROSITE" id="PS50011"/>
    </source>
</evidence>
<evidence type="ECO:0000313" key="10">
    <source>
        <dbReference type="EMBL" id="OMJ94352.1"/>
    </source>
</evidence>
<dbReference type="EMBL" id="MPUH01000139">
    <property type="protein sequence ID" value="OMJ88891.1"/>
    <property type="molecule type" value="Genomic_DNA"/>
</dbReference>
<dbReference type="Gene3D" id="1.25.40.20">
    <property type="entry name" value="Ankyrin repeat-containing domain"/>
    <property type="match status" value="1"/>
</dbReference>
<dbReference type="AlphaFoldDB" id="A0A1R2CIS1"/>
<organism evidence="9 11">
    <name type="scientific">Stentor coeruleus</name>
    <dbReference type="NCBI Taxonomy" id="5963"/>
    <lineage>
        <taxon>Eukaryota</taxon>
        <taxon>Sar</taxon>
        <taxon>Alveolata</taxon>
        <taxon>Ciliophora</taxon>
        <taxon>Postciliodesmatophora</taxon>
        <taxon>Heterotrichea</taxon>
        <taxon>Heterotrichida</taxon>
        <taxon>Stentoridae</taxon>
        <taxon>Stentor</taxon>
    </lineage>
</organism>
<keyword evidence="2" id="KW-0808">Transferase</keyword>
<dbReference type="PROSITE" id="PS50297">
    <property type="entry name" value="ANK_REP_REGION"/>
    <property type="match status" value="2"/>
</dbReference>
<evidence type="ECO:0000256" key="1">
    <source>
        <dbReference type="ARBA" id="ARBA00022527"/>
    </source>
</evidence>
<dbReference type="PROSITE" id="PS00107">
    <property type="entry name" value="PROTEIN_KINASE_ATP"/>
    <property type="match status" value="1"/>
</dbReference>
<keyword evidence="3 7" id="KW-0547">Nucleotide-binding</keyword>
<dbReference type="InterPro" id="IPR017441">
    <property type="entry name" value="Protein_kinase_ATP_BS"/>
</dbReference>
<proteinExistence type="predicted"/>
<dbReference type="SUPFAM" id="SSF48403">
    <property type="entry name" value="Ankyrin repeat"/>
    <property type="match status" value="1"/>
</dbReference>
<dbReference type="CDD" id="cd05123">
    <property type="entry name" value="STKc_AGC"/>
    <property type="match status" value="1"/>
</dbReference>
<keyword evidence="6" id="KW-0040">ANK repeat</keyword>
<dbReference type="EMBL" id="MPUH01000028">
    <property type="protein sequence ID" value="OMJ94352.1"/>
    <property type="molecule type" value="Genomic_DNA"/>
</dbReference>
<feature type="repeat" description="ANK" evidence="6">
    <location>
        <begin position="193"/>
        <end position="225"/>
    </location>
</feature>
<keyword evidence="1" id="KW-0723">Serine/threonine-protein kinase</keyword>
<keyword evidence="5 7" id="KW-0067">ATP-binding</keyword>
<evidence type="ECO:0000313" key="11">
    <source>
        <dbReference type="Proteomes" id="UP000187209"/>
    </source>
</evidence>
<dbReference type="SMART" id="SM00220">
    <property type="entry name" value="S_TKc"/>
    <property type="match status" value="1"/>
</dbReference>
<dbReference type="PANTHER" id="PTHR24351">
    <property type="entry name" value="RIBOSOMAL PROTEIN S6 KINASE"/>
    <property type="match status" value="1"/>
</dbReference>
<dbReference type="PROSITE" id="PS50011">
    <property type="entry name" value="PROTEIN_KINASE_DOM"/>
    <property type="match status" value="1"/>
</dbReference>
<reference evidence="9 11" key="1">
    <citation type="submission" date="2016-11" db="EMBL/GenBank/DDBJ databases">
        <title>The macronuclear genome of Stentor coeruleus: a giant cell with tiny introns.</title>
        <authorList>
            <person name="Slabodnick M."/>
            <person name="Ruby J.G."/>
            <person name="Reiff S.B."/>
            <person name="Swart E.C."/>
            <person name="Gosai S."/>
            <person name="Prabakaran S."/>
            <person name="Witkowska E."/>
            <person name="Larue G.E."/>
            <person name="Fisher S."/>
            <person name="Freeman R.M."/>
            <person name="Gunawardena J."/>
            <person name="Chu W."/>
            <person name="Stover N.A."/>
            <person name="Gregory B.D."/>
            <person name="Nowacki M."/>
            <person name="Derisi J."/>
            <person name="Roy S.W."/>
            <person name="Marshall W.F."/>
            <person name="Sood P."/>
        </authorList>
    </citation>
    <scope>NUCLEOTIDE SEQUENCE [LARGE SCALE GENOMIC DNA]</scope>
    <source>
        <strain evidence="9">WM001</strain>
    </source>
</reference>
<accession>A0A1R2CIS1</accession>
<comment type="caution">
    <text evidence="9">The sequence shown here is derived from an EMBL/GenBank/DDBJ whole genome shotgun (WGS) entry which is preliminary data.</text>
</comment>
<dbReference type="GO" id="GO:0004674">
    <property type="term" value="F:protein serine/threonine kinase activity"/>
    <property type="evidence" value="ECO:0007669"/>
    <property type="project" value="UniProtKB-KW"/>
</dbReference>
<dbReference type="PROSITE" id="PS50088">
    <property type="entry name" value="ANK_REPEAT"/>
    <property type="match status" value="2"/>
</dbReference>
<evidence type="ECO:0000256" key="3">
    <source>
        <dbReference type="ARBA" id="ARBA00022741"/>
    </source>
</evidence>
<dbReference type="InterPro" id="IPR002110">
    <property type="entry name" value="Ankyrin_rpt"/>
</dbReference>
<keyword evidence="11" id="KW-1185">Reference proteome</keyword>
<dbReference type="SMART" id="SM00248">
    <property type="entry name" value="ANK"/>
    <property type="match status" value="3"/>
</dbReference>
<sequence>MEVYDQSSSEGNEESVSKLRIQVNQILKRELIDYMPTIDEADQEPDISILEPFPRCNTYATFDKSMDISHSISISDMESMKFEASKDDSSLYLNSKSSTRSARVFNKQEASQFFKVIQKLNEELWEAIESDDFDDVKRLLNPSQPHHMIPQINAQGLNNWTALHIAASRGYKKICKLLLLCDDKPCIDARTSMNRTPLHLAVIQNHYKIVKLLLDFLAKIDLVDNDYNTALHYAANQGYENIVELLLKSSANPELRNIFGRTPADIALNYETILVFYKFYKEKNEDVPMTGYNRQVFFRTLRHNSREDQVNKLLLKSKIEPTQNDIKLFNERPKIQVASGVKKKAIVFKIPESKVGPKDFTATMQLGKGSFGSVYLVEKNDTKELFALKVLDKERIIQRRMERYAFTERNILLRLNHPFIVKLHYAFQTPEKLALVMDYCPNGDLGNILTREKILKEDVARFYISEIILGIQALHKEDILFRDLKPENILIEETGHIKITDFGLSKENMNSKKLTTSFCGSAAYFAPEMVKREGHTKSIDWYILGAILYEMLIGEPPYYHPTREILYKNIKSAPLKFKGSLSEEAKDLISKLLIRNPKKRLGASKSDAEEIKAHKFFESIDWGMMMLKQYPPPPFRNILRVPKKISLSKIYGILDENQMEEPKKIDGWSVLEC</sequence>
<dbReference type="Gene3D" id="1.10.510.10">
    <property type="entry name" value="Transferase(Phosphotransferase) domain 1"/>
    <property type="match status" value="1"/>
</dbReference>
<dbReference type="Pfam" id="PF00023">
    <property type="entry name" value="Ank"/>
    <property type="match status" value="1"/>
</dbReference>
<dbReference type="Proteomes" id="UP000187209">
    <property type="component" value="Unassembled WGS sequence"/>
</dbReference>
<feature type="binding site" evidence="7">
    <location>
        <position position="389"/>
    </location>
    <ligand>
        <name>ATP</name>
        <dbReference type="ChEBI" id="CHEBI:30616"/>
    </ligand>
</feature>
<gene>
    <name evidence="10" type="ORF">SteCoe_2556</name>
    <name evidence="9" type="ORF">SteCoe_9097</name>
</gene>
<dbReference type="Pfam" id="PF12796">
    <property type="entry name" value="Ank_2"/>
    <property type="match status" value="1"/>
</dbReference>
<evidence type="ECO:0000256" key="2">
    <source>
        <dbReference type="ARBA" id="ARBA00022679"/>
    </source>
</evidence>
<evidence type="ECO:0000313" key="9">
    <source>
        <dbReference type="EMBL" id="OMJ88891.1"/>
    </source>
</evidence>
<dbReference type="InterPro" id="IPR011009">
    <property type="entry name" value="Kinase-like_dom_sf"/>
</dbReference>
<evidence type="ECO:0000256" key="7">
    <source>
        <dbReference type="PROSITE-ProRule" id="PRU10141"/>
    </source>
</evidence>
<evidence type="ECO:0000256" key="5">
    <source>
        <dbReference type="ARBA" id="ARBA00022840"/>
    </source>
</evidence>
<feature type="repeat" description="ANK" evidence="6">
    <location>
        <begin position="226"/>
        <end position="258"/>
    </location>
</feature>
<protein>
    <recommendedName>
        <fullName evidence="8">Protein kinase domain-containing protein</fullName>
    </recommendedName>
</protein>
<dbReference type="FunFam" id="3.30.200.20:FF:000042">
    <property type="entry name" value="Aurora kinase A"/>
    <property type="match status" value="1"/>
</dbReference>
<dbReference type="GO" id="GO:0005524">
    <property type="term" value="F:ATP binding"/>
    <property type="evidence" value="ECO:0007669"/>
    <property type="project" value="UniProtKB-UniRule"/>
</dbReference>
<dbReference type="SUPFAM" id="SSF56112">
    <property type="entry name" value="Protein kinase-like (PK-like)"/>
    <property type="match status" value="1"/>
</dbReference>
<dbReference type="FunFam" id="1.10.510.10:FF:000210">
    <property type="entry name" value="Non-specific serine/threonine protein kinase"/>
    <property type="match status" value="1"/>
</dbReference>
<dbReference type="Pfam" id="PF00069">
    <property type="entry name" value="Pkinase"/>
    <property type="match status" value="1"/>
</dbReference>
<evidence type="ECO:0000256" key="6">
    <source>
        <dbReference type="PROSITE-ProRule" id="PRU00023"/>
    </source>
</evidence>
<dbReference type="InterPro" id="IPR045270">
    <property type="entry name" value="STKc_AGC"/>
</dbReference>
<dbReference type="InterPro" id="IPR036770">
    <property type="entry name" value="Ankyrin_rpt-contain_sf"/>
</dbReference>
<evidence type="ECO:0000256" key="4">
    <source>
        <dbReference type="ARBA" id="ARBA00022777"/>
    </source>
</evidence>
<dbReference type="Gene3D" id="3.30.200.20">
    <property type="entry name" value="Phosphorylase Kinase, domain 1"/>
    <property type="match status" value="1"/>
</dbReference>
<dbReference type="InterPro" id="IPR000719">
    <property type="entry name" value="Prot_kinase_dom"/>
</dbReference>
<name>A0A1R2CIS1_9CILI</name>